<dbReference type="OrthoDB" id="6134459at2759"/>
<dbReference type="CDD" id="cd15040">
    <property type="entry name" value="7tmB2_Adhesion"/>
    <property type="match status" value="1"/>
</dbReference>
<evidence type="ECO:0008006" key="16">
    <source>
        <dbReference type="Google" id="ProtNLM"/>
    </source>
</evidence>
<evidence type="ECO:0000256" key="1">
    <source>
        <dbReference type="ARBA" id="ARBA00004141"/>
    </source>
</evidence>
<protein>
    <recommendedName>
        <fullName evidence="16">G-protein coupled receptors family 2 profile 2 domain-containing protein</fullName>
    </recommendedName>
</protein>
<feature type="domain" description="C-type lectin" evidence="11">
    <location>
        <begin position="140"/>
        <end position="249"/>
    </location>
</feature>
<dbReference type="Pfam" id="PF00059">
    <property type="entry name" value="Lectin_C"/>
    <property type="match status" value="1"/>
</dbReference>
<feature type="transmembrane region" description="Helical" evidence="10">
    <location>
        <begin position="1285"/>
        <end position="1308"/>
    </location>
</feature>
<dbReference type="FunFam" id="1.20.1070.10:FF:000058">
    <property type="entry name" value="Adhesion G protein-coupled receptor F5"/>
    <property type="match status" value="1"/>
</dbReference>
<gene>
    <name evidence="14" type="ORF">TRIADDRAFT_54629</name>
</gene>
<sequence>MVQHAISIDIKVESTDIHGRYRGCDVPGICKAFGYRDDTSVANIDTASKLKYLNLLLSYKRRYVVLSSELSELDPLEPVTSKNVITMRQASLDSEFESCPCTVAIRRLDNVQLSESNCVLNQYQYICEKRLCPENGWIYRHHRCYKVIQETANYELAMKRCRELYGRLALALTSEIHDTLIELTDRNQTYWLGLTGKRTPACKQDFNWQFKYPIPVKNTSFHAWDQIDIQSPSYSCGALFNETWIAVSCVENLSAFICEQGNQEQIIEMAPYSQITTSSCIIPDSQQADPQPSSYDVPYATPLIDISGMNILINSNPSLTVSSRLLLKSSYTLSAIESSLHVQSSLNYPGDSSIIIMTTIIDSVTAEKTILHPSSLSSLDEESNSTNLQATSSYHAVNLHKINSISTDVNASEENVVQTASNYSTNSVNHQMIDSTSNELFVSITSSTSEAQHDFIVISSIHEQLDQPTTSYAPTMMIKVPSNHVTAPTFTIDQIGDLTPSSVSPTRTENFDLELASTSSSTTSFLSCDENLVTIGNIIRVYLNFWLCYPRYKRKYELRTEFFSLYFLIDTLGSYDTTSVSYTATASSMHQSKKSSSIQRRIEILSTAVQSNVAESLAFSTTDCIENPTSSSCLLYIALIQVKSSSNFISSISSSLTPSVPVQVESSSNFISSTSPTLTSSVSIQGKSSILALSNSIIGMQNSSQSSLPFVAPDQSMSSSISALSISSVISLQSSAEQTAKWPVQSHLTRMDDSSFYNPLHLIRSTSGISSSLLVYNGVKDSYITLTFEKAAEILLTTSTATENKSIFSTAGLAIEANDSHTHFQSIIDSTPTPTSNKIKSILTDMVKKHFIGNQTLAGMNSCCDNDGSSDTPQSNLSNSPDHIKSANGKLLNAVDVFDHQLLHLMMKYQINDFSYADSFQAIKGTTLMSSEMSSNASWLNIGITESPSQNDNVKIMIPTMLLQHQAKVSILCHLYRLKGFSAPVISCVTHPKLRQPFKENIDIITDIKSDTSVYLPICQYWNTSKWLTDGVVMANRNESCITCSTNHLTSFTILMSLREISITPIHERILSIISKFGLAVSIVALSINVAVFTLIRQLRCFRNFIHACLSLALLLADLIFVAGVDSTDKEPLCTIIAMALHYFYLASFMWMLIEAIWLYRNTTRIEKLTSMYGIYSLIGWGIPLLIVAIPAAAYFETYRNPNYCWISHKNGLNIAFIGPIVIIIAINGIILGLAVRSLLTLKLVSDRSNLVKVRKSIRASIVLLPLFGLTWLFGLLFLNSTTLAFGYLFVVINSLQGFLIFIFHCATNHQVKDYFIKRLQIKRNRDGHSQIMPTVIRSIPPKEVKKNRIAPELSDFSKCSG</sequence>
<keyword evidence="6 10" id="KW-0472">Membrane</keyword>
<dbReference type="PROSITE" id="PS00650">
    <property type="entry name" value="G_PROTEIN_RECEP_F2_2"/>
    <property type="match status" value="1"/>
</dbReference>
<dbReference type="Gene3D" id="3.10.100.10">
    <property type="entry name" value="Mannose-Binding Protein A, subunit A"/>
    <property type="match status" value="1"/>
</dbReference>
<dbReference type="Pfam" id="PF01825">
    <property type="entry name" value="GPS"/>
    <property type="match status" value="1"/>
</dbReference>
<organism evidence="14 15">
    <name type="scientific">Trichoplax adhaerens</name>
    <name type="common">Trichoplax reptans</name>
    <dbReference type="NCBI Taxonomy" id="10228"/>
    <lineage>
        <taxon>Eukaryota</taxon>
        <taxon>Metazoa</taxon>
        <taxon>Placozoa</taxon>
        <taxon>Uniplacotomia</taxon>
        <taxon>Trichoplacea</taxon>
        <taxon>Trichoplacidae</taxon>
        <taxon>Trichoplax</taxon>
    </lineage>
</organism>
<name>B3RSK3_TRIAD</name>
<dbReference type="InterPro" id="IPR017981">
    <property type="entry name" value="GPCR_2-like_7TM"/>
</dbReference>
<feature type="region of interest" description="Disordered" evidence="9">
    <location>
        <begin position="863"/>
        <end position="883"/>
    </location>
</feature>
<dbReference type="InterPro" id="IPR016186">
    <property type="entry name" value="C-type_lectin-like/link_sf"/>
</dbReference>
<evidence type="ECO:0000256" key="4">
    <source>
        <dbReference type="ARBA" id="ARBA00022729"/>
    </source>
</evidence>
<dbReference type="PANTHER" id="PTHR12011:SF347">
    <property type="entry name" value="FI21270P1-RELATED"/>
    <property type="match status" value="1"/>
</dbReference>
<comment type="similarity">
    <text evidence="2">Belongs to the G-protein coupled receptor 2 family. Adhesion G-protein coupled receptor (ADGR) subfamily.</text>
</comment>
<dbReference type="CDD" id="cd00037">
    <property type="entry name" value="CLECT"/>
    <property type="match status" value="1"/>
</dbReference>
<dbReference type="eggNOG" id="KOG4193">
    <property type="taxonomic scope" value="Eukaryota"/>
</dbReference>
<feature type="transmembrane region" description="Helical" evidence="10">
    <location>
        <begin position="1136"/>
        <end position="1160"/>
    </location>
</feature>
<dbReference type="STRING" id="10228.B3RSK3"/>
<feature type="compositionally biased region" description="Polar residues" evidence="9">
    <location>
        <begin position="863"/>
        <end position="881"/>
    </location>
</feature>
<dbReference type="GO" id="GO:0007166">
    <property type="term" value="P:cell surface receptor signaling pathway"/>
    <property type="evidence" value="ECO:0007669"/>
    <property type="project" value="InterPro"/>
</dbReference>
<dbReference type="RefSeq" id="XP_002111071.1">
    <property type="nucleotide sequence ID" value="XM_002111035.1"/>
</dbReference>
<dbReference type="InterPro" id="IPR000203">
    <property type="entry name" value="GPS"/>
</dbReference>
<dbReference type="InterPro" id="IPR057244">
    <property type="entry name" value="GAIN_B"/>
</dbReference>
<dbReference type="SUPFAM" id="SSF56436">
    <property type="entry name" value="C-type lectin-like"/>
    <property type="match status" value="1"/>
</dbReference>
<dbReference type="InterPro" id="IPR046338">
    <property type="entry name" value="GAIN_dom_sf"/>
</dbReference>
<evidence type="ECO:0000313" key="14">
    <source>
        <dbReference type="EMBL" id="EDV27075.1"/>
    </source>
</evidence>
<dbReference type="PROSITE" id="PS50261">
    <property type="entry name" value="G_PROTEIN_RECEP_F2_4"/>
    <property type="match status" value="1"/>
</dbReference>
<dbReference type="PANTHER" id="PTHR12011">
    <property type="entry name" value="ADHESION G-PROTEIN COUPLED RECEPTOR"/>
    <property type="match status" value="1"/>
</dbReference>
<dbReference type="GO" id="GO:0004930">
    <property type="term" value="F:G protein-coupled receptor activity"/>
    <property type="evidence" value="ECO:0007669"/>
    <property type="project" value="InterPro"/>
</dbReference>
<dbReference type="GO" id="GO:0005886">
    <property type="term" value="C:plasma membrane"/>
    <property type="evidence" value="ECO:0000318"/>
    <property type="project" value="GO_Central"/>
</dbReference>
<feature type="domain" description="G-protein coupled receptors family 2 profile 2" evidence="13">
    <location>
        <begin position="1071"/>
        <end position="1309"/>
    </location>
</feature>
<feature type="transmembrane region" description="Helical" evidence="10">
    <location>
        <begin position="1257"/>
        <end position="1279"/>
    </location>
</feature>
<dbReference type="PhylomeDB" id="B3RSK3"/>
<keyword evidence="4" id="KW-0732">Signal</keyword>
<dbReference type="SMART" id="SM00034">
    <property type="entry name" value="CLECT"/>
    <property type="match status" value="1"/>
</dbReference>
<comment type="subcellular location">
    <subcellularLocation>
        <location evidence="1">Membrane</location>
        <topology evidence="1">Multi-pass membrane protein</topology>
    </subcellularLocation>
</comment>
<dbReference type="PROSITE" id="PS50221">
    <property type="entry name" value="GAIN_B"/>
    <property type="match status" value="1"/>
</dbReference>
<feature type="transmembrane region" description="Helical" evidence="10">
    <location>
        <begin position="1077"/>
        <end position="1096"/>
    </location>
</feature>
<evidence type="ECO:0000256" key="2">
    <source>
        <dbReference type="ARBA" id="ARBA00007343"/>
    </source>
</evidence>
<dbReference type="HOGENOM" id="CLU_256927_0_0_1"/>
<dbReference type="Pfam" id="PF00002">
    <property type="entry name" value="7tm_2"/>
    <property type="match status" value="1"/>
</dbReference>
<accession>B3RSK3</accession>
<evidence type="ECO:0000259" key="11">
    <source>
        <dbReference type="PROSITE" id="PS50041"/>
    </source>
</evidence>
<keyword evidence="7" id="KW-1015">Disulfide bond</keyword>
<dbReference type="InterPro" id="IPR000832">
    <property type="entry name" value="GPCR_2_secretin-like"/>
</dbReference>
<keyword evidence="5 10" id="KW-1133">Transmembrane helix</keyword>
<dbReference type="SMART" id="SM00303">
    <property type="entry name" value="GPS"/>
    <property type="match status" value="1"/>
</dbReference>
<evidence type="ECO:0000259" key="12">
    <source>
        <dbReference type="PROSITE" id="PS50221"/>
    </source>
</evidence>
<evidence type="ECO:0000256" key="6">
    <source>
        <dbReference type="ARBA" id="ARBA00023136"/>
    </source>
</evidence>
<evidence type="ECO:0000256" key="9">
    <source>
        <dbReference type="SAM" id="MobiDB-lite"/>
    </source>
</evidence>
<dbReference type="Gene3D" id="1.20.1070.10">
    <property type="entry name" value="Rhodopsin 7-helix transmembrane proteins"/>
    <property type="match status" value="1"/>
</dbReference>
<evidence type="ECO:0000256" key="3">
    <source>
        <dbReference type="ARBA" id="ARBA00022692"/>
    </source>
</evidence>
<keyword evidence="3 10" id="KW-0812">Transmembrane</keyword>
<dbReference type="PRINTS" id="PR00249">
    <property type="entry name" value="GPCRSECRETIN"/>
</dbReference>
<evidence type="ECO:0000256" key="7">
    <source>
        <dbReference type="ARBA" id="ARBA00023157"/>
    </source>
</evidence>
<dbReference type="KEGG" id="tad:TRIADDRAFT_54629"/>
<feature type="transmembrane region" description="Helical" evidence="10">
    <location>
        <begin position="1215"/>
        <end position="1236"/>
    </location>
</feature>
<dbReference type="Gene3D" id="2.60.220.50">
    <property type="match status" value="1"/>
</dbReference>
<dbReference type="GeneID" id="6751737"/>
<dbReference type="InterPro" id="IPR017983">
    <property type="entry name" value="GPCR_2_secretin-like_CS"/>
</dbReference>
<dbReference type="Proteomes" id="UP000009022">
    <property type="component" value="Unassembled WGS sequence"/>
</dbReference>
<evidence type="ECO:0000256" key="10">
    <source>
        <dbReference type="SAM" id="Phobius"/>
    </source>
</evidence>
<keyword evidence="15" id="KW-1185">Reference proteome</keyword>
<reference evidence="14 15" key="1">
    <citation type="journal article" date="2008" name="Nature">
        <title>The Trichoplax genome and the nature of placozoans.</title>
        <authorList>
            <person name="Srivastava M."/>
            <person name="Begovic E."/>
            <person name="Chapman J."/>
            <person name="Putnam N.H."/>
            <person name="Hellsten U."/>
            <person name="Kawashima T."/>
            <person name="Kuo A."/>
            <person name="Mitros T."/>
            <person name="Salamov A."/>
            <person name="Carpenter M.L."/>
            <person name="Signorovitch A.Y."/>
            <person name="Moreno M.A."/>
            <person name="Kamm K."/>
            <person name="Grimwood J."/>
            <person name="Schmutz J."/>
            <person name="Shapiro H."/>
            <person name="Grigoriev I.V."/>
            <person name="Buss L.W."/>
            <person name="Schierwater B."/>
            <person name="Dellaporta S.L."/>
            <person name="Rokhsar D.S."/>
        </authorList>
    </citation>
    <scope>NUCLEOTIDE SEQUENCE [LARGE SCALE GENOMIC DNA]</scope>
    <source>
        <strain evidence="14 15">Grell-BS-1999</strain>
    </source>
</reference>
<feature type="transmembrane region" description="Helical" evidence="10">
    <location>
        <begin position="1172"/>
        <end position="1195"/>
    </location>
</feature>
<dbReference type="InParanoid" id="B3RSK3"/>
<dbReference type="PROSITE" id="PS50041">
    <property type="entry name" value="C_TYPE_LECTIN_2"/>
    <property type="match status" value="1"/>
</dbReference>
<evidence type="ECO:0000256" key="8">
    <source>
        <dbReference type="ARBA" id="ARBA00023180"/>
    </source>
</evidence>
<keyword evidence="8" id="KW-0325">Glycoprotein</keyword>
<dbReference type="InterPro" id="IPR016187">
    <property type="entry name" value="CTDL_fold"/>
</dbReference>
<evidence type="ECO:0000256" key="5">
    <source>
        <dbReference type="ARBA" id="ARBA00022989"/>
    </source>
</evidence>
<evidence type="ECO:0000313" key="15">
    <source>
        <dbReference type="Proteomes" id="UP000009022"/>
    </source>
</evidence>
<feature type="domain" description="GAIN-B" evidence="12">
    <location>
        <begin position="929"/>
        <end position="1062"/>
    </location>
</feature>
<dbReference type="EMBL" id="DS985243">
    <property type="protein sequence ID" value="EDV27075.1"/>
    <property type="molecule type" value="Genomic_DNA"/>
</dbReference>
<evidence type="ECO:0000259" key="13">
    <source>
        <dbReference type="PROSITE" id="PS50261"/>
    </source>
</evidence>
<feature type="transmembrane region" description="Helical" evidence="10">
    <location>
        <begin position="1105"/>
        <end position="1124"/>
    </location>
</feature>
<dbReference type="CTD" id="6751737"/>
<dbReference type="InterPro" id="IPR001304">
    <property type="entry name" value="C-type_lectin-like"/>
</dbReference>
<proteinExistence type="inferred from homology"/>